<dbReference type="Proteomes" id="UP000886523">
    <property type="component" value="Unassembled WGS sequence"/>
</dbReference>
<keyword evidence="10" id="KW-1185">Reference proteome</keyword>
<dbReference type="InterPro" id="IPR043141">
    <property type="entry name" value="Ribosomal_uL10-like_sf"/>
</dbReference>
<evidence type="ECO:0000256" key="5">
    <source>
        <dbReference type="ARBA" id="ARBA00023242"/>
    </source>
</evidence>
<dbReference type="CDD" id="cd05796">
    <property type="entry name" value="Ribosomal_P0_like"/>
    <property type="match status" value="1"/>
</dbReference>
<dbReference type="AlphaFoldDB" id="A0A9P6B322"/>
<name>A0A9P6B322_9AGAM</name>
<dbReference type="Gene3D" id="3.30.70.1730">
    <property type="match status" value="1"/>
</dbReference>
<dbReference type="Pfam" id="PF17777">
    <property type="entry name" value="RL10P_insert"/>
    <property type="match status" value="1"/>
</dbReference>
<dbReference type="GO" id="GO:0005737">
    <property type="term" value="C:cytoplasm"/>
    <property type="evidence" value="ECO:0007669"/>
    <property type="project" value="UniProtKB-SubCell"/>
</dbReference>
<evidence type="ECO:0000313" key="9">
    <source>
        <dbReference type="EMBL" id="KAF9516482.1"/>
    </source>
</evidence>
<evidence type="ECO:0000313" key="10">
    <source>
        <dbReference type="Proteomes" id="UP000886523"/>
    </source>
</evidence>
<dbReference type="GO" id="GO:0006364">
    <property type="term" value="P:rRNA processing"/>
    <property type="evidence" value="ECO:0007669"/>
    <property type="project" value="TreeGrafter"/>
</dbReference>
<feature type="region of interest" description="Disordered" evidence="7">
    <location>
        <begin position="201"/>
        <end position="226"/>
    </location>
</feature>
<dbReference type="Gene3D" id="3.90.105.20">
    <property type="match status" value="1"/>
</dbReference>
<keyword evidence="6" id="KW-0690">Ribosome biogenesis</keyword>
<dbReference type="EMBL" id="MU128939">
    <property type="protein sequence ID" value="KAF9516482.1"/>
    <property type="molecule type" value="Genomic_DNA"/>
</dbReference>
<keyword evidence="5 6" id="KW-0539">Nucleus</keyword>
<sequence length="226" mass="25124">MQIQAHASKWKYAYVIHVGNMRNSSLKVVREQWKGTGRLFFGRTRVMVAALGTSEDTECRTGIHAVSKHLKGPVGLFFTDSPPDEVKGWFDSFSKPDFARAGNPATEEIILPIGPLFQYNDPSSPFPSSMDPQLRKLGLTTVLNRGVPSLATEHIVCKKNEKLTKEQAQLLKLIGVQMAVFKVLLSGRWSEEEGWVPIDTIPEGDENDHGNEVESRIDDADGAMED</sequence>
<evidence type="ECO:0000256" key="3">
    <source>
        <dbReference type="ARBA" id="ARBA00011117"/>
    </source>
</evidence>
<feature type="domain" description="Large ribosomal subunit protein uL10-like insertion" evidence="8">
    <location>
        <begin position="99"/>
        <end position="176"/>
    </location>
</feature>
<dbReference type="InterPro" id="IPR033867">
    <property type="entry name" value="Mrt4"/>
</dbReference>
<comment type="subcellular location">
    <subcellularLocation>
        <location evidence="6">Cytoplasm</location>
    </subcellularLocation>
    <subcellularLocation>
        <location evidence="6">Nucleus</location>
        <location evidence="6">Nucleolus</location>
    </subcellularLocation>
</comment>
<dbReference type="InterPro" id="IPR051742">
    <property type="entry name" value="Ribosome_Assembly_uL10"/>
</dbReference>
<comment type="caution">
    <text evidence="9">The sequence shown here is derived from an EMBL/GenBank/DDBJ whole genome shotgun (WGS) entry which is preliminary data.</text>
</comment>
<organism evidence="9 10">
    <name type="scientific">Hydnum rufescens UP504</name>
    <dbReference type="NCBI Taxonomy" id="1448309"/>
    <lineage>
        <taxon>Eukaryota</taxon>
        <taxon>Fungi</taxon>
        <taxon>Dikarya</taxon>
        <taxon>Basidiomycota</taxon>
        <taxon>Agaricomycotina</taxon>
        <taxon>Agaricomycetes</taxon>
        <taxon>Cantharellales</taxon>
        <taxon>Hydnaceae</taxon>
        <taxon>Hydnum</taxon>
    </lineage>
</organism>
<comment type="similarity">
    <text evidence="2 6">Belongs to the universal ribosomal protein uL10 family.</text>
</comment>
<dbReference type="GO" id="GO:0030687">
    <property type="term" value="C:preribosome, large subunit precursor"/>
    <property type="evidence" value="ECO:0007669"/>
    <property type="project" value="TreeGrafter"/>
</dbReference>
<dbReference type="FunFam" id="3.30.70.1730:FF:000005">
    <property type="entry name" value="Ribosome assembly factor mrt4"/>
    <property type="match status" value="1"/>
</dbReference>
<protein>
    <recommendedName>
        <fullName evidence="6">Ribosome assembly factor mrt4</fullName>
    </recommendedName>
</protein>
<dbReference type="GO" id="GO:0003723">
    <property type="term" value="F:RNA binding"/>
    <property type="evidence" value="ECO:0007669"/>
    <property type="project" value="TreeGrafter"/>
</dbReference>
<comment type="subunit">
    <text evidence="3 6">Associates with the pre-60S ribosomal particle.</text>
</comment>
<reference evidence="9" key="1">
    <citation type="journal article" date="2020" name="Nat. Commun.">
        <title>Large-scale genome sequencing of mycorrhizal fungi provides insights into the early evolution of symbiotic traits.</title>
        <authorList>
            <person name="Miyauchi S."/>
            <person name="Kiss E."/>
            <person name="Kuo A."/>
            <person name="Drula E."/>
            <person name="Kohler A."/>
            <person name="Sanchez-Garcia M."/>
            <person name="Morin E."/>
            <person name="Andreopoulos B."/>
            <person name="Barry K.W."/>
            <person name="Bonito G."/>
            <person name="Buee M."/>
            <person name="Carver A."/>
            <person name="Chen C."/>
            <person name="Cichocki N."/>
            <person name="Clum A."/>
            <person name="Culley D."/>
            <person name="Crous P.W."/>
            <person name="Fauchery L."/>
            <person name="Girlanda M."/>
            <person name="Hayes R.D."/>
            <person name="Keri Z."/>
            <person name="LaButti K."/>
            <person name="Lipzen A."/>
            <person name="Lombard V."/>
            <person name="Magnuson J."/>
            <person name="Maillard F."/>
            <person name="Murat C."/>
            <person name="Nolan M."/>
            <person name="Ohm R.A."/>
            <person name="Pangilinan J."/>
            <person name="Pereira M.F."/>
            <person name="Perotto S."/>
            <person name="Peter M."/>
            <person name="Pfister S."/>
            <person name="Riley R."/>
            <person name="Sitrit Y."/>
            <person name="Stielow J.B."/>
            <person name="Szollosi G."/>
            <person name="Zifcakova L."/>
            <person name="Stursova M."/>
            <person name="Spatafora J.W."/>
            <person name="Tedersoo L."/>
            <person name="Vaario L.M."/>
            <person name="Yamada A."/>
            <person name="Yan M."/>
            <person name="Wang P."/>
            <person name="Xu J."/>
            <person name="Bruns T."/>
            <person name="Baldrian P."/>
            <person name="Vilgalys R."/>
            <person name="Dunand C."/>
            <person name="Henrissat B."/>
            <person name="Grigoriev I.V."/>
            <person name="Hibbett D."/>
            <person name="Nagy L.G."/>
            <person name="Martin F.M."/>
        </authorList>
    </citation>
    <scope>NUCLEOTIDE SEQUENCE</scope>
    <source>
        <strain evidence="9">UP504</strain>
    </source>
</reference>
<dbReference type="InterPro" id="IPR043164">
    <property type="entry name" value="Ribosomal_uL10-like_insert_sf"/>
</dbReference>
<comment type="function">
    <text evidence="1 6">Component of the ribosome assembly machinery. Nuclear paralog of the ribosomal protein P0, it binds pre-60S subunits at an early stage of assembly in the nucleolus, and is replaced by P0 in cytoplasmic pre-60S subunits and mature 80S ribosomes.</text>
</comment>
<dbReference type="SUPFAM" id="SSF160369">
    <property type="entry name" value="Ribosomal protein L10-like"/>
    <property type="match status" value="1"/>
</dbReference>
<dbReference type="InterPro" id="IPR001790">
    <property type="entry name" value="Ribosomal_uL10"/>
</dbReference>
<evidence type="ECO:0000256" key="6">
    <source>
        <dbReference type="RuleBase" id="RU364039"/>
    </source>
</evidence>
<proteinExistence type="inferred from homology"/>
<evidence type="ECO:0000256" key="1">
    <source>
        <dbReference type="ARBA" id="ARBA00004046"/>
    </source>
</evidence>
<evidence type="ECO:0000256" key="7">
    <source>
        <dbReference type="SAM" id="MobiDB-lite"/>
    </source>
</evidence>
<feature type="compositionally biased region" description="Basic and acidic residues" evidence="7">
    <location>
        <begin position="207"/>
        <end position="219"/>
    </location>
</feature>
<dbReference type="FunFam" id="3.90.105.20:FF:000003">
    <property type="entry name" value="Ribosome assembly factor mrt4"/>
    <property type="match status" value="1"/>
</dbReference>
<accession>A0A9P6B322</accession>
<evidence type="ECO:0000256" key="2">
    <source>
        <dbReference type="ARBA" id="ARBA00008889"/>
    </source>
</evidence>
<gene>
    <name evidence="9" type="ORF">BS47DRAFT_1441347</name>
</gene>
<keyword evidence="4 6" id="KW-0963">Cytoplasm</keyword>
<dbReference type="Pfam" id="PF00466">
    <property type="entry name" value="Ribosomal_L10"/>
    <property type="match status" value="1"/>
</dbReference>
<evidence type="ECO:0000259" key="8">
    <source>
        <dbReference type="Pfam" id="PF17777"/>
    </source>
</evidence>
<dbReference type="PANTHER" id="PTHR45841">
    <property type="entry name" value="MRNA TURNOVER PROTEIN 4 MRTO4"/>
    <property type="match status" value="1"/>
</dbReference>
<evidence type="ECO:0000256" key="4">
    <source>
        <dbReference type="ARBA" id="ARBA00022490"/>
    </source>
</evidence>
<dbReference type="OrthoDB" id="10262308at2759"/>
<dbReference type="GO" id="GO:0000956">
    <property type="term" value="P:nuclear-transcribed mRNA catabolic process"/>
    <property type="evidence" value="ECO:0007669"/>
    <property type="project" value="TreeGrafter"/>
</dbReference>
<dbReference type="GO" id="GO:0005730">
    <property type="term" value="C:nucleolus"/>
    <property type="evidence" value="ECO:0007669"/>
    <property type="project" value="UniProtKB-SubCell"/>
</dbReference>
<dbReference type="InterPro" id="IPR040637">
    <property type="entry name" value="Ribosomal_uL10-like_insert"/>
</dbReference>
<dbReference type="PANTHER" id="PTHR45841:SF1">
    <property type="entry name" value="MRNA TURNOVER PROTEIN 4 HOMOLOG"/>
    <property type="match status" value="1"/>
</dbReference>
<dbReference type="GO" id="GO:0000027">
    <property type="term" value="P:ribosomal large subunit assembly"/>
    <property type="evidence" value="ECO:0007669"/>
    <property type="project" value="InterPro"/>
</dbReference>